<comment type="caution">
    <text evidence="1">The sequence shown here is derived from an EMBL/GenBank/DDBJ whole genome shotgun (WGS) entry which is preliminary data.</text>
</comment>
<name>A0ACB0ICB4_TRIPR</name>
<evidence type="ECO:0000313" key="2">
    <source>
        <dbReference type="Proteomes" id="UP001177021"/>
    </source>
</evidence>
<dbReference type="EMBL" id="CASHSV030000001">
    <property type="protein sequence ID" value="CAJ2629741.1"/>
    <property type="molecule type" value="Genomic_DNA"/>
</dbReference>
<gene>
    <name evidence="1" type="ORF">MILVUS5_LOCUS1659</name>
</gene>
<keyword evidence="2" id="KW-1185">Reference proteome</keyword>
<reference evidence="1" key="1">
    <citation type="submission" date="2023-10" db="EMBL/GenBank/DDBJ databases">
        <authorList>
            <person name="Rodriguez Cubillos JULIANA M."/>
            <person name="De Vega J."/>
        </authorList>
    </citation>
    <scope>NUCLEOTIDE SEQUENCE</scope>
</reference>
<accession>A0ACB0ICB4</accession>
<dbReference type="Proteomes" id="UP001177021">
    <property type="component" value="Unassembled WGS sequence"/>
</dbReference>
<organism evidence="1 2">
    <name type="scientific">Trifolium pratense</name>
    <name type="common">Red clover</name>
    <dbReference type="NCBI Taxonomy" id="57577"/>
    <lineage>
        <taxon>Eukaryota</taxon>
        <taxon>Viridiplantae</taxon>
        <taxon>Streptophyta</taxon>
        <taxon>Embryophyta</taxon>
        <taxon>Tracheophyta</taxon>
        <taxon>Spermatophyta</taxon>
        <taxon>Magnoliopsida</taxon>
        <taxon>eudicotyledons</taxon>
        <taxon>Gunneridae</taxon>
        <taxon>Pentapetalae</taxon>
        <taxon>rosids</taxon>
        <taxon>fabids</taxon>
        <taxon>Fabales</taxon>
        <taxon>Fabaceae</taxon>
        <taxon>Papilionoideae</taxon>
        <taxon>50 kb inversion clade</taxon>
        <taxon>NPAAA clade</taxon>
        <taxon>Hologalegina</taxon>
        <taxon>IRL clade</taxon>
        <taxon>Trifolieae</taxon>
        <taxon>Trifolium</taxon>
    </lineage>
</organism>
<sequence>MPSAIFPEEIIVEILLRLPVRSLLQFRCVCKFWKNLISDPQFAKSHVLSSTAYPQLVSIDIGIAKSDIVSYPLKQLLENPNPSAGVKSAFFLSRQRTSMIGSCNGLICFFNSLRSTFKLRNPAMKLKSKTSPKIFTCFDRKKILYSGFGYDQVNDRYRVLAVVESCRISEGVKTIIYTFGEKNWTTVQNFPSRRDPNLWWCGKFVSGTLNWIVNKGRRRNSTNRSVIVSFDLEKETYAEILLPQHDCDNVCNPVLYVSSNNCICVSFDHPKKTHWVVWIMKEYGVVESWTKLMIIPQDMLISDFRNRCMSDALFITEHEVLLLRPNQYKLVVYKLNNNSGLDYRSEILGKFAHRLHIYHESLVSPQWLKRSQRRNKRKMKQELGSTKHYL</sequence>
<proteinExistence type="predicted"/>
<protein>
    <submittedName>
        <fullName evidence="1">Uncharacterized protein</fullName>
    </submittedName>
</protein>
<evidence type="ECO:0000313" key="1">
    <source>
        <dbReference type="EMBL" id="CAJ2629741.1"/>
    </source>
</evidence>